<sequence>MPELTVVLPDHVSRDEALLYLAMKLYEARKLSLGKAAELAGYSVRAFVEILNKHGISVFRYPPDELDKDVQHALDPHRG</sequence>
<dbReference type="Pfam" id="PF03683">
    <property type="entry name" value="UPF0175"/>
    <property type="match status" value="1"/>
</dbReference>
<gene>
    <name evidence="1" type="ORF">U7230_08075</name>
</gene>
<dbReference type="EMBL" id="CP141615">
    <property type="protein sequence ID" value="WRP16067.1"/>
    <property type="molecule type" value="Genomic_DNA"/>
</dbReference>
<dbReference type="RefSeq" id="WP_324715340.1">
    <property type="nucleotide sequence ID" value="NZ_CP141615.1"/>
</dbReference>
<dbReference type="Proteomes" id="UP001332192">
    <property type="component" value="Chromosome"/>
</dbReference>
<keyword evidence="2" id="KW-1185">Reference proteome</keyword>
<accession>A0ABZ1BTF8</accession>
<protein>
    <submittedName>
        <fullName evidence="1">UPF0175 family protein</fullName>
    </submittedName>
</protein>
<proteinExistence type="predicted"/>
<reference evidence="1 2" key="1">
    <citation type="journal article" date="2024" name="Front. Microbiol.">
        <title>Novel thermophilic genera Geochorda gen. nov. and Carboxydochorda gen. nov. from the deep terrestrial subsurface reveal the ecophysiological diversity in the class Limnochordia.</title>
        <authorList>
            <person name="Karnachuk O.V."/>
            <person name="Lukina A.P."/>
            <person name="Avakyan M.R."/>
            <person name="Kadnikov V.V."/>
            <person name="Begmatov S."/>
            <person name="Beletsky A.V."/>
            <person name="Vlasova K.G."/>
            <person name="Novikov A.A."/>
            <person name="Shcherbakova V.A."/>
            <person name="Mardanov A.V."/>
            <person name="Ravin N.V."/>
        </authorList>
    </citation>
    <scope>NUCLEOTIDE SEQUENCE [LARGE SCALE GENOMIC DNA]</scope>
    <source>
        <strain evidence="1 2">L945</strain>
    </source>
</reference>
<evidence type="ECO:0000313" key="1">
    <source>
        <dbReference type="EMBL" id="WRP16067.1"/>
    </source>
</evidence>
<evidence type="ECO:0000313" key="2">
    <source>
        <dbReference type="Proteomes" id="UP001332192"/>
    </source>
</evidence>
<dbReference type="InterPro" id="IPR005368">
    <property type="entry name" value="UPF0175"/>
</dbReference>
<organism evidence="1 2">
    <name type="scientific">Carboxydichorda subterranea</name>
    <dbReference type="NCBI Taxonomy" id="3109565"/>
    <lineage>
        <taxon>Bacteria</taxon>
        <taxon>Bacillati</taxon>
        <taxon>Bacillota</taxon>
        <taxon>Limnochordia</taxon>
        <taxon>Limnochordales</taxon>
        <taxon>Geochordaceae</taxon>
        <taxon>Carboxydichorda</taxon>
    </lineage>
</organism>
<name>A0ABZ1BTF8_9FIRM</name>